<organism evidence="2 3">
    <name type="scientific">Deinococcus marmoris</name>
    <dbReference type="NCBI Taxonomy" id="249408"/>
    <lineage>
        <taxon>Bacteria</taxon>
        <taxon>Thermotogati</taxon>
        <taxon>Deinococcota</taxon>
        <taxon>Deinococci</taxon>
        <taxon>Deinococcales</taxon>
        <taxon>Deinococcaceae</taxon>
        <taxon>Deinococcus</taxon>
    </lineage>
</organism>
<dbReference type="Proteomes" id="UP000186607">
    <property type="component" value="Unassembled WGS sequence"/>
</dbReference>
<proteinExistence type="predicted"/>
<dbReference type="InterPro" id="IPR036271">
    <property type="entry name" value="Tet_transcr_reg_TetR-rel_C_sf"/>
</dbReference>
<sequence length="115" mass="12694">MGTISHRDVLVLPLHGAPAVASEADLQTRHAISAVLDELLRDGQARDRIRTDVNSTDIIVAGALLAQSLSNLPEHEALARRCAQIFIDGLRPTRTRLTGEQVTRQHLEDAWKERS</sequence>
<dbReference type="InterPro" id="IPR049445">
    <property type="entry name" value="TetR_SbtR-like_C"/>
</dbReference>
<dbReference type="EMBL" id="MSTI01000151">
    <property type="protein sequence ID" value="OLV16239.1"/>
    <property type="molecule type" value="Genomic_DNA"/>
</dbReference>
<dbReference type="Gene3D" id="1.10.357.10">
    <property type="entry name" value="Tetracycline Repressor, domain 2"/>
    <property type="match status" value="1"/>
</dbReference>
<name>A0A1U7NTI7_9DEIO</name>
<evidence type="ECO:0000313" key="3">
    <source>
        <dbReference type="Proteomes" id="UP000186607"/>
    </source>
</evidence>
<evidence type="ECO:0000313" key="2">
    <source>
        <dbReference type="EMBL" id="OLV16239.1"/>
    </source>
</evidence>
<feature type="domain" description="Transcriptional regulator SbtR-like C-terminal" evidence="1">
    <location>
        <begin position="21"/>
        <end position="92"/>
    </location>
</feature>
<accession>A0A1U7NTI7</accession>
<dbReference type="Pfam" id="PF21597">
    <property type="entry name" value="TetR_C_43"/>
    <property type="match status" value="1"/>
</dbReference>
<dbReference type="SUPFAM" id="SSF48498">
    <property type="entry name" value="Tetracyclin repressor-like, C-terminal domain"/>
    <property type="match status" value="1"/>
</dbReference>
<gene>
    <name evidence="2" type="ORF">BOO71_0012565</name>
</gene>
<comment type="caution">
    <text evidence="2">The sequence shown here is derived from an EMBL/GenBank/DDBJ whole genome shotgun (WGS) entry which is preliminary data.</text>
</comment>
<reference evidence="2 3" key="1">
    <citation type="submission" date="2017-01" db="EMBL/GenBank/DDBJ databases">
        <title>Genome Analysis of Deinococcus marmoris KOPRI26562.</title>
        <authorList>
            <person name="Kim J.H."/>
            <person name="Oh H.-M."/>
        </authorList>
    </citation>
    <scope>NUCLEOTIDE SEQUENCE [LARGE SCALE GENOMIC DNA]</scope>
    <source>
        <strain evidence="2 3">KOPRI26562</strain>
    </source>
</reference>
<keyword evidence="3" id="KW-1185">Reference proteome</keyword>
<dbReference type="AlphaFoldDB" id="A0A1U7NTI7"/>
<protein>
    <submittedName>
        <fullName evidence="2">Transcriptional regulator, TetR family</fullName>
    </submittedName>
</protein>
<evidence type="ECO:0000259" key="1">
    <source>
        <dbReference type="Pfam" id="PF21597"/>
    </source>
</evidence>